<gene>
    <name evidence="2" type="ORF">GLP40_14340</name>
</gene>
<name>A0A6I3KVD9_9NOCA</name>
<comment type="caution">
    <text evidence="2">The sequence shown here is derived from an EMBL/GenBank/DDBJ whole genome shotgun (WGS) entry which is preliminary data.</text>
</comment>
<keyword evidence="3" id="KW-1185">Reference proteome</keyword>
<reference evidence="2 3" key="1">
    <citation type="submission" date="2019-11" db="EMBL/GenBank/DDBJ databases">
        <title>Nocardia sp. nov. CT2-14 isolated from soil.</title>
        <authorList>
            <person name="Kanchanasin P."/>
            <person name="Tanasupawat S."/>
            <person name="Yuki M."/>
            <person name="Kudo T."/>
        </authorList>
    </citation>
    <scope>NUCLEOTIDE SEQUENCE [LARGE SCALE GENOMIC DNA]</scope>
    <source>
        <strain evidence="2 3">CT2-14</strain>
    </source>
</reference>
<organism evidence="2 3">
    <name type="scientific">Nocardia aurantiaca</name>
    <dbReference type="NCBI Taxonomy" id="2675850"/>
    <lineage>
        <taxon>Bacteria</taxon>
        <taxon>Bacillati</taxon>
        <taxon>Actinomycetota</taxon>
        <taxon>Actinomycetes</taxon>
        <taxon>Mycobacteriales</taxon>
        <taxon>Nocardiaceae</taxon>
        <taxon>Nocardia</taxon>
    </lineage>
</organism>
<sequence>MAAEDSKRAASSSGIEESLRATLRMLGTITRDGTATADDMRKVLSTRVTRQQVRDALTVCTAFNITDRLADASPSPSKSSPPQPSTQEPSTCRSAATISSPNHNPTATAPPIDPAKSNSHAP</sequence>
<dbReference type="AlphaFoldDB" id="A0A6I3KVD9"/>
<evidence type="ECO:0000313" key="3">
    <source>
        <dbReference type="Proteomes" id="UP000432464"/>
    </source>
</evidence>
<evidence type="ECO:0000256" key="1">
    <source>
        <dbReference type="SAM" id="MobiDB-lite"/>
    </source>
</evidence>
<feature type="compositionally biased region" description="Polar residues" evidence="1">
    <location>
        <begin position="92"/>
        <end position="107"/>
    </location>
</feature>
<dbReference type="EMBL" id="WMBB01000006">
    <property type="protein sequence ID" value="MTE13942.1"/>
    <property type="molecule type" value="Genomic_DNA"/>
</dbReference>
<dbReference type="Proteomes" id="UP000432464">
    <property type="component" value="Unassembled WGS sequence"/>
</dbReference>
<dbReference type="RefSeq" id="WP_154788396.1">
    <property type="nucleotide sequence ID" value="NZ_WMBB01000006.1"/>
</dbReference>
<feature type="region of interest" description="Disordered" evidence="1">
    <location>
        <begin position="68"/>
        <end position="122"/>
    </location>
</feature>
<protein>
    <submittedName>
        <fullName evidence="2">Uncharacterized protein</fullName>
    </submittedName>
</protein>
<accession>A0A6I3KVD9</accession>
<proteinExistence type="predicted"/>
<evidence type="ECO:0000313" key="2">
    <source>
        <dbReference type="EMBL" id="MTE13942.1"/>
    </source>
</evidence>